<evidence type="ECO:0000313" key="2">
    <source>
        <dbReference type="Proteomes" id="UP000814243"/>
    </source>
</evidence>
<evidence type="ECO:0000313" key="1">
    <source>
        <dbReference type="EMBL" id="KAH9636573.1"/>
    </source>
</evidence>
<protein>
    <submittedName>
        <fullName evidence="1">Uncharacterized protein</fullName>
    </submittedName>
</protein>
<name>A0A922SGY4_SPOEX</name>
<sequence length="76" mass="9079">MTIGDENVYENFDYSLNVQKIMNIRDSDLENLMKSYNVTQKSLDEMVASIREWYEKQPHLPQGQLREYLLIDTSYL</sequence>
<dbReference type="AlphaFoldDB" id="A0A922SGY4"/>
<reference evidence="1" key="1">
    <citation type="journal article" date="2021" name="G3 (Bethesda)">
        <title>Genome and transcriptome analysis of the beet armyworm Spodoptera exigua reveals targets for pest control. .</title>
        <authorList>
            <person name="Simon S."/>
            <person name="Breeschoten T."/>
            <person name="Jansen H.J."/>
            <person name="Dirks R.P."/>
            <person name="Schranz M.E."/>
            <person name="Ros V.I.D."/>
        </authorList>
    </citation>
    <scope>NUCLEOTIDE SEQUENCE</scope>
    <source>
        <strain evidence="1">TB_SE_WUR_2020</strain>
    </source>
</reference>
<proteinExistence type="predicted"/>
<organism evidence="1 2">
    <name type="scientific">Spodoptera exigua</name>
    <name type="common">Beet armyworm</name>
    <name type="synonym">Noctua fulgens</name>
    <dbReference type="NCBI Taxonomy" id="7107"/>
    <lineage>
        <taxon>Eukaryota</taxon>
        <taxon>Metazoa</taxon>
        <taxon>Ecdysozoa</taxon>
        <taxon>Arthropoda</taxon>
        <taxon>Hexapoda</taxon>
        <taxon>Insecta</taxon>
        <taxon>Pterygota</taxon>
        <taxon>Neoptera</taxon>
        <taxon>Endopterygota</taxon>
        <taxon>Lepidoptera</taxon>
        <taxon>Glossata</taxon>
        <taxon>Ditrysia</taxon>
        <taxon>Noctuoidea</taxon>
        <taxon>Noctuidae</taxon>
        <taxon>Amphipyrinae</taxon>
        <taxon>Spodoptera</taxon>
    </lineage>
</organism>
<dbReference type="EMBL" id="JACEFF010000491">
    <property type="protein sequence ID" value="KAH9636573.1"/>
    <property type="molecule type" value="Genomic_DNA"/>
</dbReference>
<comment type="caution">
    <text evidence="1">The sequence shown here is derived from an EMBL/GenBank/DDBJ whole genome shotgun (WGS) entry which is preliminary data.</text>
</comment>
<gene>
    <name evidence="1" type="ORF">HF086_017155</name>
</gene>
<dbReference type="Proteomes" id="UP000814243">
    <property type="component" value="Unassembled WGS sequence"/>
</dbReference>
<accession>A0A922SGY4</accession>